<dbReference type="EMBL" id="CP144693">
    <property type="protein sequence ID" value="WVZ01552.1"/>
    <property type="molecule type" value="Genomic_DNA"/>
</dbReference>
<organism evidence="1 2">
    <name type="scientific">Vigna mungo</name>
    <name type="common">Black gram</name>
    <name type="synonym">Phaseolus mungo</name>
    <dbReference type="NCBI Taxonomy" id="3915"/>
    <lineage>
        <taxon>Eukaryota</taxon>
        <taxon>Viridiplantae</taxon>
        <taxon>Streptophyta</taxon>
        <taxon>Embryophyta</taxon>
        <taxon>Tracheophyta</taxon>
        <taxon>Spermatophyta</taxon>
        <taxon>Magnoliopsida</taxon>
        <taxon>eudicotyledons</taxon>
        <taxon>Gunneridae</taxon>
        <taxon>Pentapetalae</taxon>
        <taxon>rosids</taxon>
        <taxon>fabids</taxon>
        <taxon>Fabales</taxon>
        <taxon>Fabaceae</taxon>
        <taxon>Papilionoideae</taxon>
        <taxon>50 kb inversion clade</taxon>
        <taxon>NPAAA clade</taxon>
        <taxon>indigoferoid/millettioid clade</taxon>
        <taxon>Phaseoleae</taxon>
        <taxon>Vigna</taxon>
    </lineage>
</organism>
<dbReference type="AlphaFoldDB" id="A0AAQ3N2X7"/>
<name>A0AAQ3N2X7_VIGMU</name>
<proteinExistence type="predicted"/>
<evidence type="ECO:0000313" key="1">
    <source>
        <dbReference type="EMBL" id="WVZ01552.1"/>
    </source>
</evidence>
<protein>
    <submittedName>
        <fullName evidence="1">Uncharacterized protein</fullName>
    </submittedName>
</protein>
<dbReference type="Proteomes" id="UP001374535">
    <property type="component" value="Chromosome 8"/>
</dbReference>
<reference evidence="1 2" key="1">
    <citation type="journal article" date="2023" name="Life. Sci Alliance">
        <title>Evolutionary insights into 3D genome organization and epigenetic landscape of Vigna mungo.</title>
        <authorList>
            <person name="Junaid A."/>
            <person name="Singh B."/>
            <person name="Bhatia S."/>
        </authorList>
    </citation>
    <scope>NUCLEOTIDE SEQUENCE [LARGE SCALE GENOMIC DNA]</scope>
    <source>
        <strain evidence="1">Urdbean</strain>
    </source>
</reference>
<sequence length="206" mass="22726">MASKTTKRQLRSEAKALMALGEIGTVGNNKCLWLVRETGNENKPGFEKPDAVSKRQRLMEAGRVTTARKVALRFEPFPLFAIRFCLFSSAALLMLCGGEMKCWWRRGENVEVVTVCRIMVVLLEKMKIHGGDIGGGALQHDSGGGALAATCAWWWCEVVAAMKNDTVSNDVSMPNTSKSNQCLSKAAKCMLQIISHVSRELRHIIL</sequence>
<evidence type="ECO:0000313" key="2">
    <source>
        <dbReference type="Proteomes" id="UP001374535"/>
    </source>
</evidence>
<keyword evidence="2" id="KW-1185">Reference proteome</keyword>
<gene>
    <name evidence="1" type="ORF">V8G54_027621</name>
</gene>
<accession>A0AAQ3N2X7</accession>